<accession>A0ABN1KE83</accession>
<keyword evidence="7" id="KW-0663">Pyridoxal phosphate</keyword>
<evidence type="ECO:0000256" key="9">
    <source>
        <dbReference type="ARBA" id="ARBA00047481"/>
    </source>
</evidence>
<dbReference type="InterPro" id="IPR015422">
    <property type="entry name" value="PyrdxlP-dep_Trfase_small"/>
</dbReference>
<keyword evidence="6" id="KW-0808">Transferase</keyword>
<feature type="domain" description="Aminotransferase class I/classII large" evidence="10">
    <location>
        <begin position="30"/>
        <end position="347"/>
    </location>
</feature>
<dbReference type="RefSeq" id="WP_231011111.1">
    <property type="nucleotide sequence ID" value="NZ_BAAAEW010000042.1"/>
</dbReference>
<evidence type="ECO:0000256" key="4">
    <source>
        <dbReference type="ARBA" id="ARBA00022576"/>
    </source>
</evidence>
<comment type="catalytic activity">
    <reaction evidence="9">
        <text>L-histidinol phosphate + 2-oxoglutarate = 3-(imidazol-4-yl)-2-oxopropyl phosphate + L-glutamate</text>
        <dbReference type="Rhea" id="RHEA:23744"/>
        <dbReference type="ChEBI" id="CHEBI:16810"/>
        <dbReference type="ChEBI" id="CHEBI:29985"/>
        <dbReference type="ChEBI" id="CHEBI:57766"/>
        <dbReference type="ChEBI" id="CHEBI:57980"/>
        <dbReference type="EC" id="2.6.1.9"/>
    </reaction>
</comment>
<keyword evidence="12" id="KW-1185">Reference proteome</keyword>
<reference evidence="11 12" key="1">
    <citation type="journal article" date="2019" name="Int. J. Syst. Evol. Microbiol.">
        <title>The Global Catalogue of Microorganisms (GCM) 10K type strain sequencing project: providing services to taxonomists for standard genome sequencing and annotation.</title>
        <authorList>
            <consortium name="The Broad Institute Genomics Platform"/>
            <consortium name="The Broad Institute Genome Sequencing Center for Infectious Disease"/>
            <person name="Wu L."/>
            <person name="Ma J."/>
        </authorList>
    </citation>
    <scope>NUCLEOTIDE SEQUENCE [LARGE SCALE GENOMIC DNA]</scope>
    <source>
        <strain evidence="11 12">JCM 15503</strain>
    </source>
</reference>
<dbReference type="SUPFAM" id="SSF53383">
    <property type="entry name" value="PLP-dependent transferases"/>
    <property type="match status" value="1"/>
</dbReference>
<comment type="pathway">
    <text evidence="1">Amino-acid biosynthesis; L-histidine biosynthesis; L-histidine from 5-phospho-alpha-D-ribose 1-diphosphate: step 7/9.</text>
</comment>
<protein>
    <recommendedName>
        <fullName evidence="3">histidinol-phosphate transaminase</fullName>
        <ecNumber evidence="3">2.6.1.9</ecNumber>
    </recommendedName>
</protein>
<dbReference type="EC" id="2.6.1.9" evidence="3"/>
<dbReference type="Gene3D" id="3.40.640.10">
    <property type="entry name" value="Type I PLP-dependent aspartate aminotransferase-like (Major domain)"/>
    <property type="match status" value="1"/>
</dbReference>
<dbReference type="Gene3D" id="3.90.1150.10">
    <property type="entry name" value="Aspartate Aminotransferase, domain 1"/>
    <property type="match status" value="1"/>
</dbReference>
<keyword evidence="8" id="KW-0368">Histidine biosynthesis</keyword>
<dbReference type="InterPro" id="IPR015424">
    <property type="entry name" value="PyrdxlP-dep_Trfase"/>
</dbReference>
<evidence type="ECO:0000256" key="5">
    <source>
        <dbReference type="ARBA" id="ARBA00022605"/>
    </source>
</evidence>
<evidence type="ECO:0000256" key="7">
    <source>
        <dbReference type="ARBA" id="ARBA00022898"/>
    </source>
</evidence>
<evidence type="ECO:0000313" key="12">
    <source>
        <dbReference type="Proteomes" id="UP001500279"/>
    </source>
</evidence>
<evidence type="ECO:0000259" key="10">
    <source>
        <dbReference type="Pfam" id="PF00155"/>
    </source>
</evidence>
<comment type="similarity">
    <text evidence="2">Belongs to the class-II pyridoxal-phosphate-dependent aminotransferase family. Histidinol-phosphate aminotransferase subfamily.</text>
</comment>
<name>A0ABN1KE83_9BURK</name>
<evidence type="ECO:0000256" key="1">
    <source>
        <dbReference type="ARBA" id="ARBA00005011"/>
    </source>
</evidence>
<evidence type="ECO:0000256" key="2">
    <source>
        <dbReference type="ARBA" id="ARBA00007970"/>
    </source>
</evidence>
<dbReference type="CDD" id="cd00609">
    <property type="entry name" value="AAT_like"/>
    <property type="match status" value="1"/>
</dbReference>
<dbReference type="Proteomes" id="UP001500279">
    <property type="component" value="Unassembled WGS sequence"/>
</dbReference>
<evidence type="ECO:0000256" key="8">
    <source>
        <dbReference type="ARBA" id="ARBA00023102"/>
    </source>
</evidence>
<keyword evidence="5" id="KW-0028">Amino-acid biosynthesis</keyword>
<evidence type="ECO:0000256" key="3">
    <source>
        <dbReference type="ARBA" id="ARBA00012748"/>
    </source>
</evidence>
<proteinExistence type="inferred from homology"/>
<evidence type="ECO:0000313" key="11">
    <source>
        <dbReference type="EMBL" id="GAA0764197.1"/>
    </source>
</evidence>
<evidence type="ECO:0000256" key="6">
    <source>
        <dbReference type="ARBA" id="ARBA00022679"/>
    </source>
</evidence>
<dbReference type="PANTHER" id="PTHR43643:SF6">
    <property type="entry name" value="HISTIDINOL-PHOSPHATE AMINOTRANSFERASE"/>
    <property type="match status" value="1"/>
</dbReference>
<gene>
    <name evidence="11" type="ORF">GCM10009107_50020</name>
</gene>
<sequence length="374" mass="40784">MSLERGLAAPPPVFLSVHGGPDAGPPIRHDFSTNANPLPPLPLLMERLARADRTRYPDPTYAALTEALSQHHGVHARRVLPTAGSSEGIRRLTLAAAQRGRRQVWIPEPGYGDYRAAALALSLPVRTWNEPSALLEGLRREPAAALVWITEPCNPTGGTLPELFWRELAALADQQGAWLALDRAYEPLRLQGQDPVPAAVAQQCWQLFSPNKSLGLTGVRAGYMLAPLQAGLANTNLLLALAASWVVSAEGEALLRALPLPEVQGWLADSRLRLIDWRVQQAALLAELGWAQRQSVVPFWLARPPVPSAALGRCLQQLREQGIKLRDAQSFGLQGWVRLSTQHPEAQAALAEGWRAHMARPGAQWSTSTIQSTF</sequence>
<keyword evidence="4" id="KW-0032">Aminotransferase</keyword>
<dbReference type="EMBL" id="BAAAEW010000042">
    <property type="protein sequence ID" value="GAA0764197.1"/>
    <property type="molecule type" value="Genomic_DNA"/>
</dbReference>
<dbReference type="InterPro" id="IPR015421">
    <property type="entry name" value="PyrdxlP-dep_Trfase_major"/>
</dbReference>
<organism evidence="11 12">
    <name type="scientific">Ideonella azotifigens</name>
    <dbReference type="NCBI Taxonomy" id="513160"/>
    <lineage>
        <taxon>Bacteria</taxon>
        <taxon>Pseudomonadati</taxon>
        <taxon>Pseudomonadota</taxon>
        <taxon>Betaproteobacteria</taxon>
        <taxon>Burkholderiales</taxon>
        <taxon>Sphaerotilaceae</taxon>
        <taxon>Ideonella</taxon>
    </lineage>
</organism>
<dbReference type="InterPro" id="IPR050106">
    <property type="entry name" value="HistidinolP_aminotransfase"/>
</dbReference>
<dbReference type="PANTHER" id="PTHR43643">
    <property type="entry name" value="HISTIDINOL-PHOSPHATE AMINOTRANSFERASE 2"/>
    <property type="match status" value="1"/>
</dbReference>
<comment type="caution">
    <text evidence="11">The sequence shown here is derived from an EMBL/GenBank/DDBJ whole genome shotgun (WGS) entry which is preliminary data.</text>
</comment>
<dbReference type="Pfam" id="PF00155">
    <property type="entry name" value="Aminotran_1_2"/>
    <property type="match status" value="1"/>
</dbReference>
<dbReference type="InterPro" id="IPR004839">
    <property type="entry name" value="Aminotransferase_I/II_large"/>
</dbReference>